<accession>A0A8K0SZ89</accession>
<evidence type="ECO:0000256" key="1">
    <source>
        <dbReference type="SAM" id="Phobius"/>
    </source>
</evidence>
<keyword evidence="1" id="KW-0812">Transmembrane</keyword>
<gene>
    <name evidence="2" type="ORF">B0I35DRAFT_333079</name>
</gene>
<keyword evidence="1" id="KW-1133">Transmembrane helix</keyword>
<dbReference type="AlphaFoldDB" id="A0A8K0SZ89"/>
<evidence type="ECO:0000313" key="3">
    <source>
        <dbReference type="Proteomes" id="UP000813444"/>
    </source>
</evidence>
<dbReference type="Proteomes" id="UP000813444">
    <property type="component" value="Unassembled WGS sequence"/>
</dbReference>
<evidence type="ECO:0000313" key="2">
    <source>
        <dbReference type="EMBL" id="KAH7325559.1"/>
    </source>
</evidence>
<sequence length="207" mass="23124">QRDVVLFRRPINSLANVPVLNKWLKAEINHWAVCVGDTCYEVASTPAGAPSHSLFIRSKSEWLQLVEERGTLCTRQEMGPCVTNWPDDMIAKCADEIWTKLFDSKYENFMQNCQEFAFWLLCCIVINLNQKQIKDRWESFNPDRVIPALLTGGGAGFVGGTALAGAVSDAALTFGVVTSTLGAVGLTSFFVERHKRHKKGKELARSW</sequence>
<organism evidence="2 3">
    <name type="scientific">Stachybotrys elegans</name>
    <dbReference type="NCBI Taxonomy" id="80388"/>
    <lineage>
        <taxon>Eukaryota</taxon>
        <taxon>Fungi</taxon>
        <taxon>Dikarya</taxon>
        <taxon>Ascomycota</taxon>
        <taxon>Pezizomycotina</taxon>
        <taxon>Sordariomycetes</taxon>
        <taxon>Hypocreomycetidae</taxon>
        <taxon>Hypocreales</taxon>
        <taxon>Stachybotryaceae</taxon>
        <taxon>Stachybotrys</taxon>
    </lineage>
</organism>
<keyword evidence="1" id="KW-0472">Membrane</keyword>
<proteinExistence type="predicted"/>
<comment type="caution">
    <text evidence="2">The sequence shown here is derived from an EMBL/GenBank/DDBJ whole genome shotgun (WGS) entry which is preliminary data.</text>
</comment>
<name>A0A8K0SZ89_9HYPO</name>
<feature type="non-terminal residue" evidence="2">
    <location>
        <position position="1"/>
    </location>
</feature>
<feature type="non-terminal residue" evidence="2">
    <location>
        <position position="207"/>
    </location>
</feature>
<dbReference type="OrthoDB" id="5243409at2759"/>
<protein>
    <recommendedName>
        <fullName evidence="4">LRAT domain-containing protein</fullName>
    </recommendedName>
</protein>
<reference evidence="2" key="1">
    <citation type="journal article" date="2021" name="Nat. Commun.">
        <title>Genetic determinants of endophytism in the Arabidopsis root mycobiome.</title>
        <authorList>
            <person name="Mesny F."/>
            <person name="Miyauchi S."/>
            <person name="Thiergart T."/>
            <person name="Pickel B."/>
            <person name="Atanasova L."/>
            <person name="Karlsson M."/>
            <person name="Huettel B."/>
            <person name="Barry K.W."/>
            <person name="Haridas S."/>
            <person name="Chen C."/>
            <person name="Bauer D."/>
            <person name="Andreopoulos W."/>
            <person name="Pangilinan J."/>
            <person name="LaButti K."/>
            <person name="Riley R."/>
            <person name="Lipzen A."/>
            <person name="Clum A."/>
            <person name="Drula E."/>
            <person name="Henrissat B."/>
            <person name="Kohler A."/>
            <person name="Grigoriev I.V."/>
            <person name="Martin F.M."/>
            <person name="Hacquard S."/>
        </authorList>
    </citation>
    <scope>NUCLEOTIDE SEQUENCE</scope>
    <source>
        <strain evidence="2">MPI-CAGE-CH-0235</strain>
    </source>
</reference>
<feature type="transmembrane region" description="Helical" evidence="1">
    <location>
        <begin position="170"/>
        <end position="191"/>
    </location>
</feature>
<evidence type="ECO:0008006" key="4">
    <source>
        <dbReference type="Google" id="ProtNLM"/>
    </source>
</evidence>
<dbReference type="EMBL" id="JAGPNK010000002">
    <property type="protein sequence ID" value="KAH7325559.1"/>
    <property type="molecule type" value="Genomic_DNA"/>
</dbReference>
<feature type="transmembrane region" description="Helical" evidence="1">
    <location>
        <begin position="145"/>
        <end position="164"/>
    </location>
</feature>
<keyword evidence="3" id="KW-1185">Reference proteome</keyword>